<accession>A0A5M4AYK5</accession>
<dbReference type="Proteomes" id="UP000391834">
    <property type="component" value="Unassembled WGS sequence"/>
</dbReference>
<organism evidence="2 3">
    <name type="scientific">Prolixibacter bellariivorans</name>
    <dbReference type="NCBI Taxonomy" id="314319"/>
    <lineage>
        <taxon>Bacteria</taxon>
        <taxon>Pseudomonadati</taxon>
        <taxon>Bacteroidota</taxon>
        <taxon>Bacteroidia</taxon>
        <taxon>Marinilabiliales</taxon>
        <taxon>Prolixibacteraceae</taxon>
        <taxon>Prolixibacter</taxon>
    </lineage>
</organism>
<sequence length="626" mass="69158">MNKLYKFLIVIAVALAGCNPMEDINNQIDQQKEAPTAEFEYTLSDADYSTISSEALAIAASKEDSTTASYIKSSLSLPEGFAADYVPAVLKSMYPALGKNSVAKVTYNYNNGPKTYLTEYTDAGEYYISSSDYESIGGAVKVYKYFSPSNPPETYLPDLLANKYPDAADSTLKMVTYKYATTDPAGGEVGIYTEEFTTLNNVSTFDVVGDQSWYASSYKQDDFAKISGYVSKDTASYDNEDWLVSAAIDLNGFTSPVMQISQAINFLNDQWDQINILISTDFDGTDVSTATWTPVNITTLPTGSSWSFVTSERIDLSAYEGQTVYVAFKYISSTTNAATWEINWLKVYGTIEGSGSGTADPEVITKSDFYRLDGTTWKMESDGVYALSSQDYDSMGSPGKYNNFSSSDNPDDYLPQFLSMKYPYAQEGDKLAVVYKYYSGGTSTRADEYSFSMNEWTKYDPVEVKTDQFINVGSKWIFDPTVKFTMASADYQLIVDAVKANPDTKNLVDSYGTGEFYYGANSHYNNFDIRLVKRTTGDFAQAEYSDLTEEEANALIMDRMAEGVGVMLKAKFPNAVAQVSGVDVMYEVTVSTYENDGSYGTYVVTLQCTKSGPDPSFELVEGPTKQ</sequence>
<keyword evidence="3" id="KW-1185">Reference proteome</keyword>
<dbReference type="InterPro" id="IPR032185">
    <property type="entry name" value="DUF5017"/>
</dbReference>
<feature type="domain" description="DUF5017" evidence="1">
    <location>
        <begin position="258"/>
        <end position="345"/>
    </location>
</feature>
<comment type="caution">
    <text evidence="2">The sequence shown here is derived from an EMBL/GenBank/DDBJ whole genome shotgun (WGS) entry which is preliminary data.</text>
</comment>
<gene>
    <name evidence="2" type="ORF">PbJCM13498_15390</name>
</gene>
<protein>
    <submittedName>
        <fullName evidence="2">DUF5017 domain-containing protein</fullName>
    </submittedName>
</protein>
<reference evidence="2 3" key="1">
    <citation type="submission" date="2019-10" db="EMBL/GenBank/DDBJ databases">
        <title>Prolixibacter strains distinguished by the presence of nitrate reductase genes were adept at nitrate-dependent anaerobic corrosion of metallic iron and carbon steel.</title>
        <authorList>
            <person name="Iino T."/>
            <person name="Shono N."/>
            <person name="Ito K."/>
            <person name="Nakamura R."/>
            <person name="Sueoka K."/>
            <person name="Harayama S."/>
            <person name="Ohkuma M."/>
        </authorList>
    </citation>
    <scope>NUCLEOTIDE SEQUENCE [LARGE SCALE GENOMIC DNA]</scope>
    <source>
        <strain evidence="2 3">JCM 13498</strain>
    </source>
</reference>
<dbReference type="Pfam" id="PF16409">
    <property type="entry name" value="DUF5017"/>
    <property type="match status" value="1"/>
</dbReference>
<dbReference type="NCBIfam" id="NF038128">
    <property type="entry name" value="choice_anch_J"/>
    <property type="match status" value="1"/>
</dbReference>
<name>A0A5M4AYK5_9BACT</name>
<dbReference type="OrthoDB" id="1013052at2"/>
<dbReference type="PROSITE" id="PS51257">
    <property type="entry name" value="PROKAR_LIPOPROTEIN"/>
    <property type="match status" value="1"/>
</dbReference>
<proteinExistence type="predicted"/>
<evidence type="ECO:0000259" key="1">
    <source>
        <dbReference type="Pfam" id="PF16409"/>
    </source>
</evidence>
<dbReference type="EMBL" id="BLAX01000001">
    <property type="protein sequence ID" value="GET32676.1"/>
    <property type="molecule type" value="Genomic_DNA"/>
</dbReference>
<evidence type="ECO:0000313" key="2">
    <source>
        <dbReference type="EMBL" id="GET32676.1"/>
    </source>
</evidence>
<dbReference type="AlphaFoldDB" id="A0A5M4AYK5"/>
<evidence type="ECO:0000313" key="3">
    <source>
        <dbReference type="Proteomes" id="UP000391834"/>
    </source>
</evidence>
<dbReference type="RefSeq" id="WP_025862539.1">
    <property type="nucleotide sequence ID" value="NZ_BLAX01000001.1"/>
</dbReference>